<keyword evidence="1" id="KW-0472">Membrane</keyword>
<sequence length="59" mass="6617">MTSLQETATQTVIDYILTTKSGSMLALIAVILLAGYHWKRINIIITIRGRKEGQKKKSL</sequence>
<evidence type="ECO:0000313" key="3">
    <source>
        <dbReference type="Proteomes" id="UP001319080"/>
    </source>
</evidence>
<evidence type="ECO:0000256" key="1">
    <source>
        <dbReference type="SAM" id="Phobius"/>
    </source>
</evidence>
<keyword evidence="3" id="KW-1185">Reference proteome</keyword>
<organism evidence="2 3">
    <name type="scientific">Dawidia cretensis</name>
    <dbReference type="NCBI Taxonomy" id="2782350"/>
    <lineage>
        <taxon>Bacteria</taxon>
        <taxon>Pseudomonadati</taxon>
        <taxon>Bacteroidota</taxon>
        <taxon>Cytophagia</taxon>
        <taxon>Cytophagales</taxon>
        <taxon>Chryseotaleaceae</taxon>
        <taxon>Dawidia</taxon>
    </lineage>
</organism>
<dbReference type="RefSeq" id="WP_254087946.1">
    <property type="nucleotide sequence ID" value="NZ_JAHESE010000063.1"/>
</dbReference>
<feature type="transmembrane region" description="Helical" evidence="1">
    <location>
        <begin position="12"/>
        <end position="38"/>
    </location>
</feature>
<protein>
    <submittedName>
        <fullName evidence="2">Uncharacterized protein</fullName>
    </submittedName>
</protein>
<dbReference type="Proteomes" id="UP001319080">
    <property type="component" value="Unassembled WGS sequence"/>
</dbReference>
<keyword evidence="1" id="KW-1133">Transmembrane helix</keyword>
<evidence type="ECO:0000313" key="2">
    <source>
        <dbReference type="EMBL" id="MBT1712381.1"/>
    </source>
</evidence>
<comment type="caution">
    <text evidence="2">The sequence shown here is derived from an EMBL/GenBank/DDBJ whole genome shotgun (WGS) entry which is preliminary data.</text>
</comment>
<proteinExistence type="predicted"/>
<accession>A0AAP2E3J1</accession>
<keyword evidence="1" id="KW-0812">Transmembrane</keyword>
<reference evidence="2 3" key="1">
    <citation type="submission" date="2021-05" db="EMBL/GenBank/DDBJ databases">
        <title>A Polyphasic approach of four new species of the genus Ohtaekwangia: Ohtaekwangia histidinii sp. nov., Ohtaekwangia cretensis sp. nov., Ohtaekwangia indiensis sp. nov., Ohtaekwangia reichenbachii sp. nov. from diverse environment.</title>
        <authorList>
            <person name="Octaviana S."/>
        </authorList>
    </citation>
    <scope>NUCLEOTIDE SEQUENCE [LARGE SCALE GENOMIC DNA]</scope>
    <source>
        <strain evidence="2 3">PWU5</strain>
    </source>
</reference>
<name>A0AAP2E3J1_9BACT</name>
<dbReference type="EMBL" id="JAHESE010000063">
    <property type="protein sequence ID" value="MBT1712381.1"/>
    <property type="molecule type" value="Genomic_DNA"/>
</dbReference>
<dbReference type="AlphaFoldDB" id="A0AAP2E3J1"/>
<gene>
    <name evidence="2" type="ORF">KK062_29325</name>
</gene>